<sequence>MSIFAEWENQAVTIRALTGSGGMGNVYAPAVEVGALVDESSRLVRGPDGAEVVSTATVYCPVGTVAPPGSLVQLPGEDVERQVITRSQPKTGDPDLDGVDLALE</sequence>
<accession>A0ABU2CV46</accession>
<organism evidence="2 3">
    <name type="scientific">Promicromonospora iranensis</name>
    <dbReference type="NCBI Taxonomy" id="1105144"/>
    <lineage>
        <taxon>Bacteria</taxon>
        <taxon>Bacillati</taxon>
        <taxon>Actinomycetota</taxon>
        <taxon>Actinomycetes</taxon>
        <taxon>Micrococcales</taxon>
        <taxon>Promicromonosporaceae</taxon>
        <taxon>Promicromonospora</taxon>
    </lineage>
</organism>
<dbReference type="RefSeq" id="WP_274997256.1">
    <property type="nucleotide sequence ID" value="NZ_JAJQQP010000015.1"/>
</dbReference>
<keyword evidence="3" id="KW-1185">Reference proteome</keyword>
<reference evidence="2 3" key="1">
    <citation type="submission" date="2023-07" db="EMBL/GenBank/DDBJ databases">
        <title>Sequencing the genomes of 1000 actinobacteria strains.</title>
        <authorList>
            <person name="Klenk H.-P."/>
        </authorList>
    </citation>
    <scope>NUCLEOTIDE SEQUENCE [LARGE SCALE GENOMIC DNA]</scope>
    <source>
        <strain evidence="2 3">DSM 45554</strain>
    </source>
</reference>
<dbReference type="EMBL" id="JAVDYE010000001">
    <property type="protein sequence ID" value="MDR7385212.1"/>
    <property type="molecule type" value="Genomic_DNA"/>
</dbReference>
<feature type="region of interest" description="Disordered" evidence="1">
    <location>
        <begin position="83"/>
        <end position="104"/>
    </location>
</feature>
<gene>
    <name evidence="2" type="ORF">J2S48_004727</name>
</gene>
<comment type="caution">
    <text evidence="2">The sequence shown here is derived from an EMBL/GenBank/DDBJ whole genome shotgun (WGS) entry which is preliminary data.</text>
</comment>
<evidence type="ECO:0000256" key="1">
    <source>
        <dbReference type="SAM" id="MobiDB-lite"/>
    </source>
</evidence>
<protein>
    <submittedName>
        <fullName evidence="2">Uncharacterized protein</fullName>
    </submittedName>
</protein>
<feature type="compositionally biased region" description="Acidic residues" evidence="1">
    <location>
        <begin position="94"/>
        <end position="104"/>
    </location>
</feature>
<proteinExistence type="predicted"/>
<evidence type="ECO:0000313" key="3">
    <source>
        <dbReference type="Proteomes" id="UP001183585"/>
    </source>
</evidence>
<evidence type="ECO:0000313" key="2">
    <source>
        <dbReference type="EMBL" id="MDR7385212.1"/>
    </source>
</evidence>
<dbReference type="Proteomes" id="UP001183585">
    <property type="component" value="Unassembled WGS sequence"/>
</dbReference>
<name>A0ABU2CV46_9MICO</name>